<feature type="transmembrane region" description="Helical" evidence="6">
    <location>
        <begin position="329"/>
        <end position="355"/>
    </location>
</feature>
<feature type="transmembrane region" description="Helical" evidence="6">
    <location>
        <begin position="91"/>
        <end position="108"/>
    </location>
</feature>
<dbReference type="GO" id="GO:0005886">
    <property type="term" value="C:plasma membrane"/>
    <property type="evidence" value="ECO:0007669"/>
    <property type="project" value="UniProtKB-SubCell"/>
</dbReference>
<comment type="caution">
    <text evidence="8">The sequence shown here is derived from an EMBL/GenBank/DDBJ whole genome shotgun (WGS) entry which is preliminary data.</text>
</comment>
<dbReference type="Gene3D" id="1.20.1250.20">
    <property type="entry name" value="MFS general substrate transporter like domains"/>
    <property type="match status" value="2"/>
</dbReference>
<feature type="transmembrane region" description="Helical" evidence="6">
    <location>
        <begin position="244"/>
        <end position="264"/>
    </location>
</feature>
<feature type="transmembrane region" description="Helical" evidence="6">
    <location>
        <begin position="114"/>
        <end position="132"/>
    </location>
</feature>
<evidence type="ECO:0000256" key="5">
    <source>
        <dbReference type="ARBA" id="ARBA00023136"/>
    </source>
</evidence>
<evidence type="ECO:0000256" key="3">
    <source>
        <dbReference type="ARBA" id="ARBA00022692"/>
    </source>
</evidence>
<name>A0A6I0F2E3_9FIRM</name>
<feature type="transmembrane region" description="Helical" evidence="6">
    <location>
        <begin position="367"/>
        <end position="390"/>
    </location>
</feature>
<dbReference type="OrthoDB" id="2380045at2"/>
<dbReference type="PROSITE" id="PS50850">
    <property type="entry name" value="MFS"/>
    <property type="match status" value="1"/>
</dbReference>
<evidence type="ECO:0000313" key="8">
    <source>
        <dbReference type="EMBL" id="KAB2952518.1"/>
    </source>
</evidence>
<protein>
    <submittedName>
        <fullName evidence="8">MFS transporter</fullName>
    </submittedName>
</protein>
<keyword evidence="2" id="KW-0813">Transport</keyword>
<feature type="transmembrane region" description="Helical" evidence="6">
    <location>
        <begin position="396"/>
        <end position="414"/>
    </location>
</feature>
<feature type="transmembrane region" description="Helical" evidence="6">
    <location>
        <begin position="54"/>
        <end position="79"/>
    </location>
</feature>
<dbReference type="InterPro" id="IPR036259">
    <property type="entry name" value="MFS_trans_sf"/>
</dbReference>
<keyword evidence="9" id="KW-1185">Reference proteome</keyword>
<evidence type="ECO:0000313" key="9">
    <source>
        <dbReference type="Proteomes" id="UP000468766"/>
    </source>
</evidence>
<evidence type="ECO:0000256" key="6">
    <source>
        <dbReference type="SAM" id="Phobius"/>
    </source>
</evidence>
<dbReference type="InterPro" id="IPR052528">
    <property type="entry name" value="Sugar_transport-like"/>
</dbReference>
<dbReference type="EMBL" id="WBXO01000005">
    <property type="protein sequence ID" value="KAB2952518.1"/>
    <property type="molecule type" value="Genomic_DNA"/>
</dbReference>
<dbReference type="AlphaFoldDB" id="A0A6I0F2E3"/>
<keyword evidence="4 6" id="KW-1133">Transmembrane helix</keyword>
<sequence>MLGGSLSLQWRDKLDKRNFIFLTANGALYFSALAFFDANVLIPLFLNGLTDSPLLVGLAAAIRSIGFFLPQILIAGWVAGAQNLNLFQSRLHLFTRSLLILPVLAIWFGLSPTVIVVTFFVTFTVFAFGEGMGQVSWMDIYSRTIDESHRGKLLGTMQALGGLGALGGAFVVQRVLSSPDFAFPYNFALLFFLALFLLWASIFAIRMTQDPPKKDAKERKVSARYVVTHVPKYLQDHPSFSKMLIVQVLMGFNIIGFPFYILYVQQTGSLPAWLIGFIVMFQIIGQVIGGLLWGYLSDKAGNKRTIMATLATNIIVPLLILLSGQVTGLISIIVTLLGFMTLGMVLGGWLGFVNYLMETTAEEKRPIYVSISNLFATPVALLPLVAGAFLKVIPMPWLFISIAIIQVLALFLAFRLPDPRDEKKQGLPFLFRQPAPARRTKE</sequence>
<keyword evidence="5 6" id="KW-0472">Membrane</keyword>
<evidence type="ECO:0000259" key="7">
    <source>
        <dbReference type="PROSITE" id="PS50850"/>
    </source>
</evidence>
<dbReference type="SUPFAM" id="SSF103473">
    <property type="entry name" value="MFS general substrate transporter"/>
    <property type="match status" value="1"/>
</dbReference>
<feature type="transmembrane region" description="Helical" evidence="6">
    <location>
        <begin position="185"/>
        <end position="205"/>
    </location>
</feature>
<organism evidence="8 9">
    <name type="scientific">Heliorestis acidaminivorans</name>
    <dbReference type="NCBI Taxonomy" id="553427"/>
    <lineage>
        <taxon>Bacteria</taxon>
        <taxon>Bacillati</taxon>
        <taxon>Bacillota</taxon>
        <taxon>Clostridia</taxon>
        <taxon>Eubacteriales</taxon>
        <taxon>Heliobacteriaceae</taxon>
        <taxon>Heliorestis</taxon>
    </lineage>
</organism>
<reference evidence="8 9" key="1">
    <citation type="submission" date="2019-10" db="EMBL/GenBank/DDBJ databases">
        <title>Whole-genome sequence of the extremophile Heliorestis acidaminivorans DSM 24790.</title>
        <authorList>
            <person name="Kyndt J.A."/>
            <person name="Meyer T.E."/>
        </authorList>
    </citation>
    <scope>NUCLEOTIDE SEQUENCE [LARGE SCALE GENOMIC DNA]</scope>
    <source>
        <strain evidence="8 9">DSM 24790</strain>
    </source>
</reference>
<keyword evidence="3 6" id="KW-0812">Transmembrane</keyword>
<dbReference type="PANTHER" id="PTHR23526:SF1">
    <property type="entry name" value="MAJOR FACILITATOR SUPERFAMILY MFS_1"/>
    <property type="match status" value="1"/>
</dbReference>
<feature type="transmembrane region" description="Helical" evidence="6">
    <location>
        <begin position="153"/>
        <end position="173"/>
    </location>
</feature>
<dbReference type="InterPro" id="IPR020846">
    <property type="entry name" value="MFS_dom"/>
</dbReference>
<evidence type="ECO:0000256" key="4">
    <source>
        <dbReference type="ARBA" id="ARBA00022989"/>
    </source>
</evidence>
<dbReference type="Proteomes" id="UP000468766">
    <property type="component" value="Unassembled WGS sequence"/>
</dbReference>
<dbReference type="Pfam" id="PF07690">
    <property type="entry name" value="MFS_1"/>
    <property type="match status" value="1"/>
</dbReference>
<dbReference type="InterPro" id="IPR011701">
    <property type="entry name" value="MFS"/>
</dbReference>
<feature type="transmembrane region" description="Helical" evidence="6">
    <location>
        <begin position="20"/>
        <end position="42"/>
    </location>
</feature>
<dbReference type="PANTHER" id="PTHR23526">
    <property type="entry name" value="INTEGRAL MEMBRANE TRANSPORT PROTEIN-RELATED"/>
    <property type="match status" value="1"/>
</dbReference>
<feature type="transmembrane region" description="Helical" evidence="6">
    <location>
        <begin position="270"/>
        <end position="293"/>
    </location>
</feature>
<evidence type="ECO:0000256" key="2">
    <source>
        <dbReference type="ARBA" id="ARBA00022448"/>
    </source>
</evidence>
<feature type="domain" description="Major facilitator superfamily (MFS) profile" evidence="7">
    <location>
        <begin position="239"/>
        <end position="442"/>
    </location>
</feature>
<evidence type="ECO:0000256" key="1">
    <source>
        <dbReference type="ARBA" id="ARBA00004651"/>
    </source>
</evidence>
<proteinExistence type="predicted"/>
<gene>
    <name evidence="8" type="ORF">F9B85_07575</name>
</gene>
<dbReference type="GO" id="GO:0022857">
    <property type="term" value="F:transmembrane transporter activity"/>
    <property type="evidence" value="ECO:0007669"/>
    <property type="project" value="InterPro"/>
</dbReference>
<accession>A0A6I0F2E3</accession>
<feature type="transmembrane region" description="Helical" evidence="6">
    <location>
        <begin position="305"/>
        <end position="323"/>
    </location>
</feature>
<comment type="subcellular location">
    <subcellularLocation>
        <location evidence="1">Cell membrane</location>
        <topology evidence="1">Multi-pass membrane protein</topology>
    </subcellularLocation>
</comment>